<keyword evidence="2" id="KW-1185">Reference proteome</keyword>
<sequence length="67" mass="7898">MILKDQITNIFVQIDDFCKEFNEKIKNLKKNALPDEKKRRNRSCLMSDSEIITIMIGFHLGAHKTFK</sequence>
<dbReference type="EMBL" id="FNHD01000029">
    <property type="protein sequence ID" value="SDM38522.1"/>
    <property type="molecule type" value="Genomic_DNA"/>
</dbReference>
<evidence type="ECO:0000313" key="1">
    <source>
        <dbReference type="EMBL" id="SDM38522.1"/>
    </source>
</evidence>
<proteinExistence type="predicted"/>
<organism evidence="1 2">
    <name type="scientific">Chryseobacterium taihuense</name>
    <dbReference type="NCBI Taxonomy" id="1141221"/>
    <lineage>
        <taxon>Bacteria</taxon>
        <taxon>Pseudomonadati</taxon>
        <taxon>Bacteroidota</taxon>
        <taxon>Flavobacteriia</taxon>
        <taxon>Flavobacteriales</taxon>
        <taxon>Weeksellaceae</taxon>
        <taxon>Chryseobacterium group</taxon>
        <taxon>Chryseobacterium</taxon>
    </lineage>
</organism>
<name>A0ABY0R4N9_9FLAO</name>
<evidence type="ECO:0008006" key="3">
    <source>
        <dbReference type="Google" id="ProtNLM"/>
    </source>
</evidence>
<protein>
    <recommendedName>
        <fullName evidence="3">IS982 family transposase</fullName>
    </recommendedName>
</protein>
<feature type="non-terminal residue" evidence="1">
    <location>
        <position position="67"/>
    </location>
</feature>
<reference evidence="1 2" key="1">
    <citation type="submission" date="2016-10" db="EMBL/GenBank/DDBJ databases">
        <authorList>
            <person name="Varghese N."/>
            <person name="Submissions S."/>
        </authorList>
    </citation>
    <scope>NUCLEOTIDE SEQUENCE [LARGE SCALE GENOMIC DNA]</scope>
    <source>
        <strain evidence="1 2">CGMCC 1.10941</strain>
    </source>
</reference>
<gene>
    <name evidence="1" type="ORF">SAMN05216273_1291</name>
</gene>
<dbReference type="Proteomes" id="UP000199242">
    <property type="component" value="Unassembled WGS sequence"/>
</dbReference>
<evidence type="ECO:0000313" key="2">
    <source>
        <dbReference type="Proteomes" id="UP000199242"/>
    </source>
</evidence>
<comment type="caution">
    <text evidence="1">The sequence shown here is derived from an EMBL/GenBank/DDBJ whole genome shotgun (WGS) entry which is preliminary data.</text>
</comment>
<accession>A0ABY0R4N9</accession>